<organism evidence="1">
    <name type="scientific">uncultured Desulfobacterium sp</name>
    <dbReference type="NCBI Taxonomy" id="201089"/>
    <lineage>
        <taxon>Bacteria</taxon>
        <taxon>Pseudomonadati</taxon>
        <taxon>Thermodesulfobacteriota</taxon>
        <taxon>Desulfobacteria</taxon>
        <taxon>Desulfobacterales</taxon>
        <taxon>Desulfobacteriaceae</taxon>
        <taxon>Desulfobacterium</taxon>
        <taxon>environmental samples</taxon>
    </lineage>
</organism>
<gene>
    <name evidence="1" type="ORF">N47_E50320</name>
</gene>
<accession>E1YJR6</accession>
<proteinExistence type="predicted"/>
<reference evidence="1" key="1">
    <citation type="journal article" date="2011" name="Environ. Microbiol.">
        <title>Genomic insights into the metabolic potential of the polycyclic aromatic hydrocarbon degrading sulfate-reducing Deltaproteobacterium N47.</title>
        <authorList>
            <person name="Bergmann F."/>
            <person name="Selesi D."/>
            <person name="Weinmaier T."/>
            <person name="Tischler P."/>
            <person name="Rattei T."/>
            <person name="Meckenstock R.U."/>
        </authorList>
    </citation>
    <scope>NUCLEOTIDE SEQUENCE</scope>
</reference>
<dbReference type="AlphaFoldDB" id="E1YJR6"/>
<name>E1YJR6_9BACT</name>
<sequence>MSSGFANLIEEVKKMPYEDKEELKILIEKYLSEERRDEIYQNYNNSIQEFQSKKIKFSSDTNKLKEIIEE</sequence>
<dbReference type="EMBL" id="FR695877">
    <property type="protein sequence ID" value="CBX31520.1"/>
    <property type="molecule type" value="Genomic_DNA"/>
</dbReference>
<evidence type="ECO:0000313" key="1">
    <source>
        <dbReference type="EMBL" id="CBX31520.1"/>
    </source>
</evidence>
<protein>
    <submittedName>
        <fullName evidence="1">Uncharacterized protein</fullName>
    </submittedName>
</protein>